<dbReference type="RefSeq" id="WP_175326630.1">
    <property type="nucleotide sequence ID" value="NZ_BAAAWP010000001.1"/>
</dbReference>
<dbReference type="InterPro" id="IPR009677">
    <property type="entry name" value="DUF1266"/>
</dbReference>
<dbReference type="EMBL" id="JABMCG010000123">
    <property type="protein sequence ID" value="NUU29334.1"/>
    <property type="molecule type" value="Genomic_DNA"/>
</dbReference>
<gene>
    <name evidence="3" type="ORF">HP467_14655</name>
</gene>
<accession>A0A850DVB3</accession>
<evidence type="ECO:0000256" key="1">
    <source>
        <dbReference type="SAM" id="Phobius"/>
    </source>
</evidence>
<keyword evidence="1" id="KW-1133">Transmembrane helix</keyword>
<feature type="transmembrane region" description="Helical" evidence="1">
    <location>
        <begin position="77"/>
        <end position="98"/>
    </location>
</feature>
<keyword evidence="1" id="KW-0472">Membrane</keyword>
<sequence>MGEVLQNHPGDREFPVRGRWRHRAMVAKARRQTGRRRDRAAAWIIMALAIVAFFVALVASTAGPYDVRQHFGYGFQAVWRCFLIAFVVWFVLTFVTSLRDLTLPVREQRRYRALARTPELPEHRLQQLALASFGDFSDGWWPASLAPYGSRTELGGQWLDDTTPSPFVTIPLPARPFLRQELDQTYKVASGRDAQTFALDLIGPKSISWQFAALARSPEGDERLSRMSSLLGEDPWAARNLLEVRDMRPAKLLWATDVKNAVSMIRGAYCAGLLTSDEAWATIDIVSTVAFTVFDSWDDFFDDLRAGYALVYDDLKTIQEFDRLRAELARSNWPVTRLPFPATPHAPLPRTVVEPLAAAEDDTGRS</sequence>
<keyword evidence="1" id="KW-0812">Transmembrane</keyword>
<name>A0A850DVB3_9MICO</name>
<feature type="domain" description="DUF1266" evidence="2">
    <location>
        <begin position="234"/>
        <end position="318"/>
    </location>
</feature>
<organism evidence="3 4">
    <name type="scientific">Curtobacterium citreum</name>
    <dbReference type="NCBI Taxonomy" id="2036"/>
    <lineage>
        <taxon>Bacteria</taxon>
        <taxon>Bacillati</taxon>
        <taxon>Actinomycetota</taxon>
        <taxon>Actinomycetes</taxon>
        <taxon>Micrococcales</taxon>
        <taxon>Microbacteriaceae</taxon>
        <taxon>Curtobacterium</taxon>
    </lineage>
</organism>
<dbReference type="Pfam" id="PF06889">
    <property type="entry name" value="DUF1266"/>
    <property type="match status" value="1"/>
</dbReference>
<reference evidence="3 4" key="1">
    <citation type="submission" date="2020-05" db="EMBL/GenBank/DDBJ databases">
        <title>Genome Sequencing of Type Strains.</title>
        <authorList>
            <person name="Lemaire J.F."/>
            <person name="Inderbitzin P."/>
            <person name="Gregorio O.A."/>
            <person name="Collins S.B."/>
            <person name="Wespe N."/>
            <person name="Knight-Connoni V."/>
        </authorList>
    </citation>
    <scope>NUCLEOTIDE SEQUENCE [LARGE SCALE GENOMIC DNA]</scope>
    <source>
        <strain evidence="3 4">DSM 20512</strain>
    </source>
</reference>
<comment type="caution">
    <text evidence="3">The sequence shown here is derived from an EMBL/GenBank/DDBJ whole genome shotgun (WGS) entry which is preliminary data.</text>
</comment>
<dbReference type="Proteomes" id="UP000539146">
    <property type="component" value="Unassembled WGS sequence"/>
</dbReference>
<dbReference type="AlphaFoldDB" id="A0A850DVB3"/>
<feature type="transmembrane region" description="Helical" evidence="1">
    <location>
        <begin position="40"/>
        <end position="65"/>
    </location>
</feature>
<proteinExistence type="predicted"/>
<evidence type="ECO:0000259" key="2">
    <source>
        <dbReference type="Pfam" id="PF06889"/>
    </source>
</evidence>
<evidence type="ECO:0000313" key="4">
    <source>
        <dbReference type="Proteomes" id="UP000539146"/>
    </source>
</evidence>
<protein>
    <submittedName>
        <fullName evidence="3">DUF1266 domain-containing protein</fullName>
    </submittedName>
</protein>
<evidence type="ECO:0000313" key="3">
    <source>
        <dbReference type="EMBL" id="NUU29334.1"/>
    </source>
</evidence>